<evidence type="ECO:0000313" key="2">
    <source>
        <dbReference type="EMBL" id="CAK9177469.1"/>
    </source>
</evidence>
<protein>
    <submittedName>
        <fullName evidence="2">Uncharacterized protein</fullName>
    </submittedName>
</protein>
<name>A0ABC8U6S9_9AQUA</name>
<evidence type="ECO:0000313" key="3">
    <source>
        <dbReference type="Proteomes" id="UP001642360"/>
    </source>
</evidence>
<sequence length="94" mass="9153">MQVPPNDSTWEVSSKKNRGKSGLRGDGAIGIVGGCHSGIGDIGGLGGANFAKGEMPIERGDASGSAGNTLGNMGGALSIDGGAQLQGGAKEKRG</sequence>
<gene>
    <name evidence="2" type="ORF">ILEXP_LOCUS47358</name>
</gene>
<dbReference type="EMBL" id="CAUOFW020007057">
    <property type="protein sequence ID" value="CAK9177469.1"/>
    <property type="molecule type" value="Genomic_DNA"/>
</dbReference>
<feature type="region of interest" description="Disordered" evidence="1">
    <location>
        <begin position="50"/>
        <end position="94"/>
    </location>
</feature>
<proteinExistence type="predicted"/>
<feature type="compositionally biased region" description="Polar residues" evidence="1">
    <location>
        <begin position="1"/>
        <end position="12"/>
    </location>
</feature>
<reference evidence="2 3" key="1">
    <citation type="submission" date="2024-02" db="EMBL/GenBank/DDBJ databases">
        <authorList>
            <person name="Vignale AGUSTIN F."/>
            <person name="Sosa J E."/>
            <person name="Modenutti C."/>
        </authorList>
    </citation>
    <scope>NUCLEOTIDE SEQUENCE [LARGE SCALE GENOMIC DNA]</scope>
</reference>
<accession>A0ABC8U6S9</accession>
<comment type="caution">
    <text evidence="2">The sequence shown here is derived from an EMBL/GenBank/DDBJ whole genome shotgun (WGS) entry which is preliminary data.</text>
</comment>
<organism evidence="2 3">
    <name type="scientific">Ilex paraguariensis</name>
    <name type="common">yerba mate</name>
    <dbReference type="NCBI Taxonomy" id="185542"/>
    <lineage>
        <taxon>Eukaryota</taxon>
        <taxon>Viridiplantae</taxon>
        <taxon>Streptophyta</taxon>
        <taxon>Embryophyta</taxon>
        <taxon>Tracheophyta</taxon>
        <taxon>Spermatophyta</taxon>
        <taxon>Magnoliopsida</taxon>
        <taxon>eudicotyledons</taxon>
        <taxon>Gunneridae</taxon>
        <taxon>Pentapetalae</taxon>
        <taxon>asterids</taxon>
        <taxon>campanulids</taxon>
        <taxon>Aquifoliales</taxon>
        <taxon>Aquifoliaceae</taxon>
        <taxon>Ilex</taxon>
    </lineage>
</organism>
<dbReference type="AlphaFoldDB" id="A0ABC8U6S9"/>
<dbReference type="Proteomes" id="UP001642360">
    <property type="component" value="Unassembled WGS sequence"/>
</dbReference>
<evidence type="ECO:0000256" key="1">
    <source>
        <dbReference type="SAM" id="MobiDB-lite"/>
    </source>
</evidence>
<feature type="region of interest" description="Disordered" evidence="1">
    <location>
        <begin position="1"/>
        <end position="26"/>
    </location>
</feature>
<keyword evidence="3" id="KW-1185">Reference proteome</keyword>